<dbReference type="SMART" id="SM00304">
    <property type="entry name" value="HAMP"/>
    <property type="match status" value="1"/>
</dbReference>
<evidence type="ECO:0000256" key="9">
    <source>
        <dbReference type="ARBA" id="ARBA00022777"/>
    </source>
</evidence>
<evidence type="ECO:0000256" key="11">
    <source>
        <dbReference type="ARBA" id="ARBA00022989"/>
    </source>
</evidence>
<dbReference type="Pfam" id="PF00672">
    <property type="entry name" value="HAMP"/>
    <property type="match status" value="1"/>
</dbReference>
<keyword evidence="19" id="KW-1185">Reference proteome</keyword>
<evidence type="ECO:0000256" key="5">
    <source>
        <dbReference type="ARBA" id="ARBA00022553"/>
    </source>
</evidence>
<evidence type="ECO:0000256" key="2">
    <source>
        <dbReference type="ARBA" id="ARBA00004651"/>
    </source>
</evidence>
<keyword evidence="15" id="KW-0472">Membrane</keyword>
<keyword evidence="5" id="KW-0597">Phosphoprotein</keyword>
<evidence type="ECO:0000256" key="3">
    <source>
        <dbReference type="ARBA" id="ARBA00012438"/>
    </source>
</evidence>
<evidence type="ECO:0000259" key="17">
    <source>
        <dbReference type="PROSITE" id="PS50885"/>
    </source>
</evidence>
<dbReference type="EC" id="2.7.13.3" evidence="3"/>
<name>A0ABU7NXC0_9ACTN</name>
<evidence type="ECO:0000256" key="6">
    <source>
        <dbReference type="ARBA" id="ARBA00022679"/>
    </source>
</evidence>
<evidence type="ECO:0000256" key="12">
    <source>
        <dbReference type="ARBA" id="ARBA00023012"/>
    </source>
</evidence>
<dbReference type="InterPro" id="IPR003661">
    <property type="entry name" value="HisK_dim/P_dom"/>
</dbReference>
<dbReference type="EMBL" id="JAZBJP010000027">
    <property type="protein sequence ID" value="MEE4423519.1"/>
    <property type="molecule type" value="Genomic_DNA"/>
</dbReference>
<comment type="subcellular location">
    <subcellularLocation>
        <location evidence="2">Cell membrane</location>
        <topology evidence="2">Multi-pass membrane protein</topology>
    </subcellularLocation>
</comment>
<dbReference type="CDD" id="cd00082">
    <property type="entry name" value="HisKA"/>
    <property type="match status" value="1"/>
</dbReference>
<comment type="catalytic activity">
    <reaction evidence="1">
        <text>ATP + protein L-histidine = ADP + protein N-phospho-L-histidine.</text>
        <dbReference type="EC" id="2.7.13.3"/>
    </reaction>
</comment>
<feature type="domain" description="Histidine kinase" evidence="16">
    <location>
        <begin position="228"/>
        <end position="428"/>
    </location>
</feature>
<keyword evidence="10" id="KW-0067">ATP-binding</keyword>
<dbReference type="SUPFAM" id="SSF47384">
    <property type="entry name" value="Homodimeric domain of signal transducing histidine kinase"/>
    <property type="match status" value="1"/>
</dbReference>
<evidence type="ECO:0000313" key="19">
    <source>
        <dbReference type="Proteomes" id="UP001307760"/>
    </source>
</evidence>
<dbReference type="Proteomes" id="UP001307760">
    <property type="component" value="Unassembled WGS sequence"/>
</dbReference>
<evidence type="ECO:0000256" key="14">
    <source>
        <dbReference type="SAM" id="MobiDB-lite"/>
    </source>
</evidence>
<evidence type="ECO:0000256" key="10">
    <source>
        <dbReference type="ARBA" id="ARBA00022840"/>
    </source>
</evidence>
<keyword evidence="13" id="KW-0175">Coiled coil</keyword>
<dbReference type="SUPFAM" id="SSF55874">
    <property type="entry name" value="ATPase domain of HSP90 chaperone/DNA topoisomerase II/histidine kinase"/>
    <property type="match status" value="1"/>
</dbReference>
<evidence type="ECO:0000313" key="18">
    <source>
        <dbReference type="EMBL" id="MEE4423519.1"/>
    </source>
</evidence>
<dbReference type="SMART" id="SM00387">
    <property type="entry name" value="HATPase_c"/>
    <property type="match status" value="1"/>
</dbReference>
<feature type="coiled-coil region" evidence="13">
    <location>
        <begin position="201"/>
        <end position="228"/>
    </location>
</feature>
<reference evidence="18 19" key="1">
    <citation type="submission" date="2023-12" db="EMBL/GenBank/DDBJ databases">
        <title>30 novel species of actinomycetes from the DSMZ collection.</title>
        <authorList>
            <person name="Nouioui I."/>
        </authorList>
    </citation>
    <scope>NUCLEOTIDE SEQUENCE [LARGE SCALE GENOMIC DNA]</scope>
    <source>
        <strain evidence="18 19">DSM 41528</strain>
    </source>
</reference>
<dbReference type="PROSITE" id="PS50885">
    <property type="entry name" value="HAMP"/>
    <property type="match status" value="1"/>
</dbReference>
<dbReference type="InterPro" id="IPR050980">
    <property type="entry name" value="2C_sensor_his_kinase"/>
</dbReference>
<comment type="caution">
    <text evidence="18">The sequence shown here is derived from an EMBL/GenBank/DDBJ whole genome shotgun (WGS) entry which is preliminary data.</text>
</comment>
<organism evidence="18 19">
    <name type="scientific">Streptomyces bugieae</name>
    <dbReference type="NCBI Taxonomy" id="3098223"/>
    <lineage>
        <taxon>Bacteria</taxon>
        <taxon>Bacillati</taxon>
        <taxon>Actinomycetota</taxon>
        <taxon>Actinomycetes</taxon>
        <taxon>Kitasatosporales</taxon>
        <taxon>Streptomycetaceae</taxon>
        <taxon>Streptomyces</taxon>
    </lineage>
</organism>
<dbReference type="CDD" id="cd06225">
    <property type="entry name" value="HAMP"/>
    <property type="match status" value="1"/>
</dbReference>
<accession>A0ABU7NXC0</accession>
<dbReference type="Gene3D" id="3.30.565.10">
    <property type="entry name" value="Histidine kinase-like ATPase, C-terminal domain"/>
    <property type="match status" value="1"/>
</dbReference>
<dbReference type="PANTHER" id="PTHR44936:SF9">
    <property type="entry name" value="SENSOR PROTEIN CREC"/>
    <property type="match status" value="1"/>
</dbReference>
<dbReference type="Gene3D" id="6.10.340.10">
    <property type="match status" value="1"/>
</dbReference>
<dbReference type="InterPro" id="IPR005467">
    <property type="entry name" value="His_kinase_dom"/>
</dbReference>
<dbReference type="PROSITE" id="PS50109">
    <property type="entry name" value="HIS_KIN"/>
    <property type="match status" value="1"/>
</dbReference>
<gene>
    <name evidence="18" type="ORF">V2J85_29965</name>
</gene>
<dbReference type="Pfam" id="PF00512">
    <property type="entry name" value="HisKA"/>
    <property type="match status" value="1"/>
</dbReference>
<dbReference type="SMART" id="SM00388">
    <property type="entry name" value="HisKA"/>
    <property type="match status" value="1"/>
</dbReference>
<evidence type="ECO:0000256" key="7">
    <source>
        <dbReference type="ARBA" id="ARBA00022692"/>
    </source>
</evidence>
<evidence type="ECO:0000259" key="16">
    <source>
        <dbReference type="PROSITE" id="PS50109"/>
    </source>
</evidence>
<dbReference type="RefSeq" id="WP_330823304.1">
    <property type="nucleotide sequence ID" value="NZ_JAZBJP010000027.1"/>
</dbReference>
<dbReference type="InterPro" id="IPR003660">
    <property type="entry name" value="HAMP_dom"/>
</dbReference>
<dbReference type="Pfam" id="PF02518">
    <property type="entry name" value="HATPase_c"/>
    <property type="match status" value="1"/>
</dbReference>
<dbReference type="InterPro" id="IPR003594">
    <property type="entry name" value="HATPase_dom"/>
</dbReference>
<dbReference type="InterPro" id="IPR036890">
    <property type="entry name" value="HATPase_C_sf"/>
</dbReference>
<feature type="domain" description="HAMP" evidence="17">
    <location>
        <begin position="168"/>
        <end position="220"/>
    </location>
</feature>
<evidence type="ECO:0000256" key="13">
    <source>
        <dbReference type="SAM" id="Coils"/>
    </source>
</evidence>
<evidence type="ECO:0000256" key="1">
    <source>
        <dbReference type="ARBA" id="ARBA00000085"/>
    </source>
</evidence>
<evidence type="ECO:0000256" key="15">
    <source>
        <dbReference type="SAM" id="Phobius"/>
    </source>
</evidence>
<evidence type="ECO:0000256" key="8">
    <source>
        <dbReference type="ARBA" id="ARBA00022741"/>
    </source>
</evidence>
<keyword evidence="9 18" id="KW-0418">Kinase</keyword>
<dbReference type="InterPro" id="IPR036097">
    <property type="entry name" value="HisK_dim/P_sf"/>
</dbReference>
<keyword evidence="7 15" id="KW-0812">Transmembrane</keyword>
<keyword evidence="12" id="KW-0902">Two-component regulatory system</keyword>
<dbReference type="Gene3D" id="1.10.287.130">
    <property type="match status" value="1"/>
</dbReference>
<keyword evidence="11 15" id="KW-1133">Transmembrane helix</keyword>
<feature type="region of interest" description="Disordered" evidence="14">
    <location>
        <begin position="248"/>
        <end position="270"/>
    </location>
</feature>
<evidence type="ECO:0000256" key="4">
    <source>
        <dbReference type="ARBA" id="ARBA00022475"/>
    </source>
</evidence>
<keyword evidence="6" id="KW-0808">Transferase</keyword>
<dbReference type="GO" id="GO:0016301">
    <property type="term" value="F:kinase activity"/>
    <property type="evidence" value="ECO:0007669"/>
    <property type="project" value="UniProtKB-KW"/>
</dbReference>
<keyword evidence="8" id="KW-0547">Nucleotide-binding</keyword>
<dbReference type="PANTHER" id="PTHR44936">
    <property type="entry name" value="SENSOR PROTEIN CREC"/>
    <property type="match status" value="1"/>
</dbReference>
<feature type="transmembrane region" description="Helical" evidence="15">
    <location>
        <begin position="143"/>
        <end position="162"/>
    </location>
</feature>
<keyword evidence="4" id="KW-1003">Cell membrane</keyword>
<proteinExistence type="predicted"/>
<sequence>MRRRILRAVVVAVVCAVVLFSVPLAVATLRLYRQNEMSELERLADRVAVTVPSDVHHPRDPMELPRVETDTWVGVYDDRARLVIGAGPAHGDGSVREALSGRAASQQLGDRLVAAVPVGSGERVRAVVQASAPADGPLHRASLTWAAMLALAAVAVGVGTVLGTRSSRRLARPLEALAETARRLETGDLSARAARSGLPEADEVGSALNRAAERIEELLRRERAFSADASHQLRTALTRVRLELEGAAAEEDEGAGATAPGPSDARAERNPRAALRAALASLDAMEDLVGDLLALARDLPEHGPLDVQVLLADAERRWHGELAAVGRPLRIRVEDDVPEAVGSARAGRQVLDVLLANALAHGSGTVTVTVRDAAGVLAVDVEDEGPGLTEGADVFARRRAGDGGHGIGLALARSLVDAEGGRLMVSRRAPHPRFTWLVAGAREAPDT</sequence>
<protein>
    <recommendedName>
        <fullName evidence="3">histidine kinase</fullName>
        <ecNumber evidence="3">2.7.13.3</ecNumber>
    </recommendedName>
</protein>